<dbReference type="AlphaFoldDB" id="A0A5C3NE88"/>
<feature type="compositionally biased region" description="Low complexity" evidence="1">
    <location>
        <begin position="446"/>
        <end position="473"/>
    </location>
</feature>
<feature type="region of interest" description="Disordered" evidence="1">
    <location>
        <begin position="1"/>
        <end position="267"/>
    </location>
</feature>
<feature type="compositionally biased region" description="Basic and acidic residues" evidence="1">
    <location>
        <begin position="25"/>
        <end position="34"/>
    </location>
</feature>
<protein>
    <submittedName>
        <fullName evidence="2">Uncharacterized protein</fullName>
    </submittedName>
</protein>
<accession>A0A5C3NE88</accession>
<gene>
    <name evidence="2" type="ORF">OE88DRAFT_1805579</name>
</gene>
<dbReference type="Proteomes" id="UP000305948">
    <property type="component" value="Unassembled WGS sequence"/>
</dbReference>
<organism evidence="2 3">
    <name type="scientific">Heliocybe sulcata</name>
    <dbReference type="NCBI Taxonomy" id="5364"/>
    <lineage>
        <taxon>Eukaryota</taxon>
        <taxon>Fungi</taxon>
        <taxon>Dikarya</taxon>
        <taxon>Basidiomycota</taxon>
        <taxon>Agaricomycotina</taxon>
        <taxon>Agaricomycetes</taxon>
        <taxon>Gloeophyllales</taxon>
        <taxon>Gloeophyllaceae</taxon>
        <taxon>Heliocybe</taxon>
    </lineage>
</organism>
<dbReference type="OrthoDB" id="3269397at2759"/>
<feature type="region of interest" description="Disordered" evidence="1">
    <location>
        <begin position="353"/>
        <end position="514"/>
    </location>
</feature>
<feature type="compositionally biased region" description="Polar residues" evidence="1">
    <location>
        <begin position="258"/>
        <end position="267"/>
    </location>
</feature>
<feature type="compositionally biased region" description="Basic and acidic residues" evidence="1">
    <location>
        <begin position="80"/>
        <end position="189"/>
    </location>
</feature>
<feature type="compositionally biased region" description="Pro residues" evidence="1">
    <location>
        <begin position="214"/>
        <end position="229"/>
    </location>
</feature>
<dbReference type="EMBL" id="ML213505">
    <property type="protein sequence ID" value="TFK55197.1"/>
    <property type="molecule type" value="Genomic_DNA"/>
</dbReference>
<sequence length="610" mass="68151">MAGLPQKPSFDPNYPPPSPSSSRARYPDERDHRPPYRTPTPPRRAAAPPMSSERYRDARYERPREPRAMADSYVASAAYDGRRRDDERYRDDAYRRHYDSYAREPERYPREYDDRERGRADWERYGREFEERRREDDRRRWEATRREPDREPARTWEPRQDYERRYDYTREPRREDERVYARDTYEPDRRRRPSPLPRRTTPGNPADIPRAPHPDAPSPQPVPGAPALPPLAAHQLARDAQSHRRHQAGMPSRLMPTSVANATTTPTLSKELVKGRGAALASAAVHLAAGVEVDLAALSGRKRSGTVEAQDKPTTPKPEAVEPAMDVDVVKQEEPTSTVVPVPGSPAVKTELTEEQIPVAAPSPVKTEAPLPPTMDKGKAKAIIEDSNIPTGPRSTRVPPTGPRSSAPYMPTLTTPSQPIAPSPSPIKPSTPSLTVPPSPARETASPLMPVPSSLPSSVKHAPSPNPNASSPAVQGPPSLPSSMRSERVETKGRAGGPRKSGQGPDTPEEVGLPAFDKYNQNEWPAPLVKEWQLASVPFFSHTKRLAFLQKEYVEKSRAAKRAVHEWELATIDLRLAEERRKVADSQLEKARAGQLGIEYVKEVKDVEKA</sequence>
<feature type="region of interest" description="Disordered" evidence="1">
    <location>
        <begin position="300"/>
        <end position="324"/>
    </location>
</feature>
<evidence type="ECO:0000313" key="2">
    <source>
        <dbReference type="EMBL" id="TFK55197.1"/>
    </source>
</evidence>
<proteinExistence type="predicted"/>
<evidence type="ECO:0000313" key="3">
    <source>
        <dbReference type="Proteomes" id="UP000305948"/>
    </source>
</evidence>
<feature type="compositionally biased region" description="Pro residues" evidence="1">
    <location>
        <begin position="419"/>
        <end position="440"/>
    </location>
</feature>
<reference evidence="2 3" key="1">
    <citation type="journal article" date="2019" name="Nat. Ecol. Evol.">
        <title>Megaphylogeny resolves global patterns of mushroom evolution.</title>
        <authorList>
            <person name="Varga T."/>
            <person name="Krizsan K."/>
            <person name="Foldi C."/>
            <person name="Dima B."/>
            <person name="Sanchez-Garcia M."/>
            <person name="Sanchez-Ramirez S."/>
            <person name="Szollosi G.J."/>
            <person name="Szarkandi J.G."/>
            <person name="Papp V."/>
            <person name="Albert L."/>
            <person name="Andreopoulos W."/>
            <person name="Angelini C."/>
            <person name="Antonin V."/>
            <person name="Barry K.W."/>
            <person name="Bougher N.L."/>
            <person name="Buchanan P."/>
            <person name="Buyck B."/>
            <person name="Bense V."/>
            <person name="Catcheside P."/>
            <person name="Chovatia M."/>
            <person name="Cooper J."/>
            <person name="Damon W."/>
            <person name="Desjardin D."/>
            <person name="Finy P."/>
            <person name="Geml J."/>
            <person name="Haridas S."/>
            <person name="Hughes K."/>
            <person name="Justo A."/>
            <person name="Karasinski D."/>
            <person name="Kautmanova I."/>
            <person name="Kiss B."/>
            <person name="Kocsube S."/>
            <person name="Kotiranta H."/>
            <person name="LaButti K.M."/>
            <person name="Lechner B.E."/>
            <person name="Liimatainen K."/>
            <person name="Lipzen A."/>
            <person name="Lukacs Z."/>
            <person name="Mihaltcheva S."/>
            <person name="Morgado L.N."/>
            <person name="Niskanen T."/>
            <person name="Noordeloos M.E."/>
            <person name="Ohm R.A."/>
            <person name="Ortiz-Santana B."/>
            <person name="Ovrebo C."/>
            <person name="Racz N."/>
            <person name="Riley R."/>
            <person name="Savchenko A."/>
            <person name="Shiryaev A."/>
            <person name="Soop K."/>
            <person name="Spirin V."/>
            <person name="Szebenyi C."/>
            <person name="Tomsovsky M."/>
            <person name="Tulloss R.E."/>
            <person name="Uehling J."/>
            <person name="Grigoriev I.V."/>
            <person name="Vagvolgyi C."/>
            <person name="Papp T."/>
            <person name="Martin F.M."/>
            <person name="Miettinen O."/>
            <person name="Hibbett D.S."/>
            <person name="Nagy L.G."/>
        </authorList>
    </citation>
    <scope>NUCLEOTIDE SEQUENCE [LARGE SCALE GENOMIC DNA]</scope>
    <source>
        <strain evidence="2 3">OMC1185</strain>
    </source>
</reference>
<evidence type="ECO:0000256" key="1">
    <source>
        <dbReference type="SAM" id="MobiDB-lite"/>
    </source>
</evidence>
<feature type="compositionally biased region" description="Basic and acidic residues" evidence="1">
    <location>
        <begin position="53"/>
        <end position="68"/>
    </location>
</feature>
<name>A0A5C3NE88_9AGAM</name>
<keyword evidence="3" id="KW-1185">Reference proteome</keyword>
<dbReference type="STRING" id="5364.A0A5C3NE88"/>